<evidence type="ECO:0000256" key="1">
    <source>
        <dbReference type="SAM" id="Phobius"/>
    </source>
</evidence>
<protein>
    <recommendedName>
        <fullName evidence="4">Glycosyltransferase RgtA/B/C/D-like domain-containing protein</fullName>
    </recommendedName>
</protein>
<dbReference type="EMBL" id="CP072800">
    <property type="protein sequence ID" value="QTR51695.1"/>
    <property type="molecule type" value="Genomic_DNA"/>
</dbReference>
<feature type="transmembrane region" description="Helical" evidence="1">
    <location>
        <begin position="300"/>
        <end position="317"/>
    </location>
</feature>
<feature type="transmembrane region" description="Helical" evidence="1">
    <location>
        <begin position="76"/>
        <end position="97"/>
    </location>
</feature>
<keyword evidence="1" id="KW-0812">Transmembrane</keyword>
<dbReference type="RefSeq" id="WP_210230400.1">
    <property type="nucleotide sequence ID" value="NZ_CP072800.1"/>
</dbReference>
<feature type="transmembrane region" description="Helical" evidence="1">
    <location>
        <begin position="238"/>
        <end position="262"/>
    </location>
</feature>
<evidence type="ECO:0008006" key="4">
    <source>
        <dbReference type="Google" id="ProtNLM"/>
    </source>
</evidence>
<evidence type="ECO:0000313" key="2">
    <source>
        <dbReference type="EMBL" id="QTR51695.1"/>
    </source>
</evidence>
<keyword evidence="3" id="KW-1185">Reference proteome</keyword>
<feature type="transmembrane region" description="Helical" evidence="1">
    <location>
        <begin position="268"/>
        <end position="288"/>
    </location>
</feature>
<organism evidence="2 3">
    <name type="scientific">Candidatus Thiothrix anitrata</name>
    <dbReference type="NCBI Taxonomy" id="2823902"/>
    <lineage>
        <taxon>Bacteria</taxon>
        <taxon>Pseudomonadati</taxon>
        <taxon>Pseudomonadota</taxon>
        <taxon>Gammaproteobacteria</taxon>
        <taxon>Thiotrichales</taxon>
        <taxon>Thiotrichaceae</taxon>
        <taxon>Thiothrix</taxon>
    </lineage>
</organism>
<gene>
    <name evidence="2" type="ORF">J8380_09255</name>
</gene>
<accession>A0ABX7X8X5</accession>
<keyword evidence="1" id="KW-1133">Transmembrane helix</keyword>
<keyword evidence="1" id="KW-0472">Membrane</keyword>
<sequence length="358" mass="41964">MTIITLIIGFIVLLFSYTIGYPSLDDKSKIQFYADTPTYEKAYDEKNFHDYSSRLDFSYNYFGPLLILDITKKNRYIITFINIALFLYSVILINRAFKVKKLTLIILLLSSPILFSSLVFLNKEIFYLLSISMFFYAQSSRNIKIFFTFFIFSILIAFLARWQLSLFIIAIGITLNIKIFREHLIATIIMLSFVLSLFYNSLAENQFSSVFDVLDNTQDDHMGGGYFYLFHELSQKGLYFIIYPIKAIFLNFAMIKNISFILTLSDSFYNNTVITIHSMVNFLLWVYVIAYKTKKVNKDIIYILLLFSVIFCMTPIFAPRYFIIFHIVAAITISLKNNSSFNFIRLYDKPPIEAFRKK</sequence>
<feature type="transmembrane region" description="Helical" evidence="1">
    <location>
        <begin position="184"/>
        <end position="202"/>
    </location>
</feature>
<proteinExistence type="predicted"/>
<feature type="transmembrane region" description="Helical" evidence="1">
    <location>
        <begin position="143"/>
        <end position="164"/>
    </location>
</feature>
<dbReference type="Proteomes" id="UP000672027">
    <property type="component" value="Chromosome"/>
</dbReference>
<feature type="transmembrane region" description="Helical" evidence="1">
    <location>
        <begin position="103"/>
        <end position="122"/>
    </location>
</feature>
<feature type="transmembrane region" description="Helical" evidence="1">
    <location>
        <begin position="6"/>
        <end position="24"/>
    </location>
</feature>
<reference evidence="2 3" key="1">
    <citation type="submission" date="2021-04" db="EMBL/GenBank/DDBJ databases">
        <title>Genomics, taxonomy and metabolism of representatives of sulfur bacteria of the genus Thiothrix: Thiothrix fructosivorans QT, Thiothrix unzii A1T and three new species, Thiothrix subterranea sp. nov., Thiothrix litoralis sp. nov. and 'Candidatus Thiothrix anitrata' sp. nov.</title>
        <authorList>
            <person name="Ravin N.V."/>
            <person name="Smolyakov D."/>
            <person name="Rudenko T.S."/>
            <person name="Mardanov A.V."/>
            <person name="Beletsky A.V."/>
            <person name="Markov N.D."/>
            <person name="Fomenkov A.I."/>
            <person name="Roberts R.J."/>
            <person name="Karnachuk O.V."/>
            <person name="Novikov A."/>
            <person name="Grabovich M.Y."/>
        </authorList>
    </citation>
    <scope>NUCLEOTIDE SEQUENCE [LARGE SCALE GENOMIC DNA]</scope>
    <source>
        <strain evidence="2 3">A52</strain>
    </source>
</reference>
<name>A0ABX7X8X5_9GAMM</name>
<evidence type="ECO:0000313" key="3">
    <source>
        <dbReference type="Proteomes" id="UP000672027"/>
    </source>
</evidence>